<organism evidence="2 3">
    <name type="scientific">Brassica cretica</name>
    <name type="common">Mustard</name>
    <dbReference type="NCBI Taxonomy" id="69181"/>
    <lineage>
        <taxon>Eukaryota</taxon>
        <taxon>Viridiplantae</taxon>
        <taxon>Streptophyta</taxon>
        <taxon>Embryophyta</taxon>
        <taxon>Tracheophyta</taxon>
        <taxon>Spermatophyta</taxon>
        <taxon>Magnoliopsida</taxon>
        <taxon>eudicotyledons</taxon>
        <taxon>Gunneridae</taxon>
        <taxon>Pentapetalae</taxon>
        <taxon>rosids</taxon>
        <taxon>malvids</taxon>
        <taxon>Brassicales</taxon>
        <taxon>Brassicaceae</taxon>
        <taxon>Brassiceae</taxon>
        <taxon>Brassica</taxon>
    </lineage>
</organism>
<proteinExistence type="predicted"/>
<evidence type="ECO:0000256" key="1">
    <source>
        <dbReference type="SAM" id="MobiDB-lite"/>
    </source>
</evidence>
<accession>A0A8S9NAV4</accession>
<evidence type="ECO:0000313" key="3">
    <source>
        <dbReference type="Proteomes" id="UP000712600"/>
    </source>
</evidence>
<evidence type="ECO:0000313" key="2">
    <source>
        <dbReference type="EMBL" id="KAF3489810.1"/>
    </source>
</evidence>
<sequence length="56" mass="6360">MKTNATKRHKEDASSGDELQDSKIGRMKLERWASHKEIDDAVTVKALSTSSKLHRH</sequence>
<reference evidence="2" key="1">
    <citation type="submission" date="2019-12" db="EMBL/GenBank/DDBJ databases">
        <title>Genome sequencing and annotation of Brassica cretica.</title>
        <authorList>
            <person name="Studholme D.J."/>
            <person name="Sarris P."/>
        </authorList>
    </citation>
    <scope>NUCLEOTIDE SEQUENCE</scope>
    <source>
        <strain evidence="2">PFS-109/04</strain>
        <tissue evidence="2">Leaf</tissue>
    </source>
</reference>
<dbReference type="Proteomes" id="UP000712600">
    <property type="component" value="Unassembled WGS sequence"/>
</dbReference>
<feature type="region of interest" description="Disordered" evidence="1">
    <location>
        <begin position="1"/>
        <end position="25"/>
    </location>
</feature>
<gene>
    <name evidence="2" type="ORF">F2Q69_00053236</name>
</gene>
<name>A0A8S9NAV4_BRACR</name>
<dbReference type="EMBL" id="QGKX02002183">
    <property type="protein sequence ID" value="KAF3489810.1"/>
    <property type="molecule type" value="Genomic_DNA"/>
</dbReference>
<comment type="caution">
    <text evidence="2">The sequence shown here is derived from an EMBL/GenBank/DDBJ whole genome shotgun (WGS) entry which is preliminary data.</text>
</comment>
<dbReference type="AlphaFoldDB" id="A0A8S9NAV4"/>
<protein>
    <submittedName>
        <fullName evidence="2">Uncharacterized protein</fullName>
    </submittedName>
</protein>